<protein>
    <recommendedName>
        <fullName evidence="6">Flavin-containing monooxygenase</fullName>
        <ecNumber evidence="6">1.-.-.-</ecNumber>
    </recommendedName>
</protein>
<keyword evidence="8" id="KW-1185">Reference proteome</keyword>
<evidence type="ECO:0000256" key="3">
    <source>
        <dbReference type="ARBA" id="ARBA00022827"/>
    </source>
</evidence>
<dbReference type="InterPro" id="IPR036188">
    <property type="entry name" value="FAD/NAD-bd_sf"/>
</dbReference>
<gene>
    <name evidence="7" type="ORF">POM88_055062</name>
</gene>
<dbReference type="PANTHER" id="PTHR23023">
    <property type="entry name" value="DIMETHYLANILINE MONOOXYGENASE"/>
    <property type="match status" value="1"/>
</dbReference>
<dbReference type="SUPFAM" id="SSF51905">
    <property type="entry name" value="FAD/NAD(P)-binding domain"/>
    <property type="match status" value="2"/>
</dbReference>
<dbReference type="GO" id="GO:0004499">
    <property type="term" value="F:N,N-dimethylaniline monooxygenase activity"/>
    <property type="evidence" value="ECO:0007669"/>
    <property type="project" value="InterPro"/>
</dbReference>
<evidence type="ECO:0000313" key="7">
    <source>
        <dbReference type="EMBL" id="KAK1347123.1"/>
    </source>
</evidence>
<keyword evidence="6 7" id="KW-0503">Monooxygenase</keyword>
<comment type="cofactor">
    <cofactor evidence="6">
        <name>FAD</name>
        <dbReference type="ChEBI" id="CHEBI:57692"/>
    </cofactor>
</comment>
<keyword evidence="4" id="KW-0521">NADP</keyword>
<dbReference type="Pfam" id="PF00743">
    <property type="entry name" value="FMO-like"/>
    <property type="match status" value="1"/>
</dbReference>
<keyword evidence="2 6" id="KW-0285">Flavoprotein</keyword>
<organism evidence="7 8">
    <name type="scientific">Heracleum sosnowskyi</name>
    <dbReference type="NCBI Taxonomy" id="360622"/>
    <lineage>
        <taxon>Eukaryota</taxon>
        <taxon>Viridiplantae</taxon>
        <taxon>Streptophyta</taxon>
        <taxon>Embryophyta</taxon>
        <taxon>Tracheophyta</taxon>
        <taxon>Spermatophyta</taxon>
        <taxon>Magnoliopsida</taxon>
        <taxon>eudicotyledons</taxon>
        <taxon>Gunneridae</taxon>
        <taxon>Pentapetalae</taxon>
        <taxon>asterids</taxon>
        <taxon>campanulids</taxon>
        <taxon>Apiales</taxon>
        <taxon>Apiaceae</taxon>
        <taxon>Apioideae</taxon>
        <taxon>apioid superclade</taxon>
        <taxon>Tordylieae</taxon>
        <taxon>Tordyliinae</taxon>
        <taxon>Heracleum</taxon>
    </lineage>
</organism>
<dbReference type="InterPro" id="IPR000960">
    <property type="entry name" value="Flavin_mOase"/>
</dbReference>
<dbReference type="PROSITE" id="PS51257">
    <property type="entry name" value="PROKAR_LIPOPROTEIN"/>
    <property type="match status" value="1"/>
</dbReference>
<evidence type="ECO:0000256" key="1">
    <source>
        <dbReference type="ARBA" id="ARBA00009183"/>
    </source>
</evidence>
<dbReference type="GO" id="GO:0050661">
    <property type="term" value="F:NADP binding"/>
    <property type="evidence" value="ECO:0007669"/>
    <property type="project" value="InterPro"/>
</dbReference>
<dbReference type="InterPro" id="IPR020946">
    <property type="entry name" value="Flavin_mOase-like"/>
</dbReference>
<dbReference type="AlphaFoldDB" id="A0AAD8LW81"/>
<evidence type="ECO:0000256" key="2">
    <source>
        <dbReference type="ARBA" id="ARBA00022630"/>
    </source>
</evidence>
<keyword evidence="3 6" id="KW-0274">FAD</keyword>
<dbReference type="FunFam" id="3.50.50.60:FF:000169">
    <property type="entry name" value="Flavin-containing monooxygenase"/>
    <property type="match status" value="1"/>
</dbReference>
<comment type="caution">
    <text evidence="7">The sequence shown here is derived from an EMBL/GenBank/DDBJ whole genome shotgun (WGS) entry which is preliminary data.</text>
</comment>
<evidence type="ECO:0000256" key="5">
    <source>
        <dbReference type="ARBA" id="ARBA00023002"/>
    </source>
</evidence>
<dbReference type="Proteomes" id="UP001237642">
    <property type="component" value="Unassembled WGS sequence"/>
</dbReference>
<comment type="similarity">
    <text evidence="1 6">Belongs to the FMO family.</text>
</comment>
<sequence>MERKVAIIGAGISGLAACRYCKSKGLNPIVFESESSVGGIWRKTIRTTKLQTPKHFYQFSDFPWPPSVTEDFPAQSQVFQYLQSYADHFDLLQHIRFGSQVESISYDGPSDAEMREWSLWGGKGDPFNTKGKWNVTVKDQQTLSTEVYQVGFVILCFGKFSNLPNIPEFPNDKGPEVFHGKVIHSSEYAAMDNTDAANLIREKKVAVVGFQKSALDIAMECSSVNGPENPCTVVYRTKHWGIPYFLPFGIPLLYPYLNRFSELMVHKPGESLALSLLASILAPVRWGISTYIERYITSKYRLEKFDMVPEHSFLKEMNSCSIAILPEDFYNRVEKGSIKLKKSQEFCFSEEGILFDDEVKSEAVDMVILATGFKYFEKLKDIFVSPTFQSYIGSAAGLYRNCIHPRVPQLAIIGFSESISNLHTSEMSCRWLAELLHGTFNLPSIKDMEDDVEKWDKYMKDYCGKYSTKWCIGGLKIWYNDQLCKDMGWVPKRKRGFMAELFEPYSPMDYVRP</sequence>
<reference evidence="7" key="1">
    <citation type="submission" date="2023-02" db="EMBL/GenBank/DDBJ databases">
        <title>Genome of toxic invasive species Heracleum sosnowskyi carries increased number of genes despite the absence of recent whole-genome duplications.</title>
        <authorList>
            <person name="Schelkunov M."/>
            <person name="Shtratnikova V."/>
            <person name="Makarenko M."/>
            <person name="Klepikova A."/>
            <person name="Omelchenko D."/>
            <person name="Novikova G."/>
            <person name="Obukhova E."/>
            <person name="Bogdanov V."/>
            <person name="Penin A."/>
            <person name="Logacheva M."/>
        </authorList>
    </citation>
    <scope>NUCLEOTIDE SEQUENCE</scope>
    <source>
        <strain evidence="7">Hsosn_3</strain>
        <tissue evidence="7">Leaf</tissue>
    </source>
</reference>
<dbReference type="InterPro" id="IPR050346">
    <property type="entry name" value="FMO-like"/>
</dbReference>
<dbReference type="EC" id="1.-.-.-" evidence="6"/>
<dbReference type="FunFam" id="3.50.50.60:FF:000403">
    <property type="entry name" value="Flavin-containing monooxygenase"/>
    <property type="match status" value="1"/>
</dbReference>
<evidence type="ECO:0000313" key="8">
    <source>
        <dbReference type="Proteomes" id="UP001237642"/>
    </source>
</evidence>
<proteinExistence type="inferred from homology"/>
<accession>A0AAD8LW81</accession>
<dbReference type="PIRSF" id="PIRSF000332">
    <property type="entry name" value="FMO"/>
    <property type="match status" value="1"/>
</dbReference>
<evidence type="ECO:0000256" key="4">
    <source>
        <dbReference type="ARBA" id="ARBA00022857"/>
    </source>
</evidence>
<dbReference type="Gene3D" id="3.50.50.60">
    <property type="entry name" value="FAD/NAD(P)-binding domain"/>
    <property type="match status" value="2"/>
</dbReference>
<evidence type="ECO:0000256" key="6">
    <source>
        <dbReference type="RuleBase" id="RU361177"/>
    </source>
</evidence>
<name>A0AAD8LW81_9APIA</name>
<keyword evidence="5 6" id="KW-0560">Oxidoreductase</keyword>
<reference evidence="7" key="2">
    <citation type="submission" date="2023-05" db="EMBL/GenBank/DDBJ databases">
        <authorList>
            <person name="Schelkunov M.I."/>
        </authorList>
    </citation>
    <scope>NUCLEOTIDE SEQUENCE</scope>
    <source>
        <strain evidence="7">Hsosn_3</strain>
        <tissue evidence="7">Leaf</tissue>
    </source>
</reference>
<dbReference type="PRINTS" id="PR00370">
    <property type="entry name" value="FMOXYGENASE"/>
</dbReference>
<dbReference type="GO" id="GO:0050660">
    <property type="term" value="F:flavin adenine dinucleotide binding"/>
    <property type="evidence" value="ECO:0007669"/>
    <property type="project" value="InterPro"/>
</dbReference>
<dbReference type="EMBL" id="JAUIZM010000235">
    <property type="protein sequence ID" value="KAK1347123.1"/>
    <property type="molecule type" value="Genomic_DNA"/>
</dbReference>